<protein>
    <recommendedName>
        <fullName evidence="5">Retrotransposon gag domain-containing protein</fullName>
    </recommendedName>
</protein>
<proteinExistence type="predicted"/>
<gene>
    <name evidence="3" type="ORF">PR003_g18197</name>
</gene>
<organism evidence="3 4">
    <name type="scientific">Phytophthora rubi</name>
    <dbReference type="NCBI Taxonomy" id="129364"/>
    <lineage>
        <taxon>Eukaryota</taxon>
        <taxon>Sar</taxon>
        <taxon>Stramenopiles</taxon>
        <taxon>Oomycota</taxon>
        <taxon>Peronosporomycetes</taxon>
        <taxon>Peronosporales</taxon>
        <taxon>Peronosporaceae</taxon>
        <taxon>Phytophthora</taxon>
    </lineage>
</organism>
<feature type="region of interest" description="Disordered" evidence="2">
    <location>
        <begin position="263"/>
        <end position="307"/>
    </location>
</feature>
<sequence length="590" mass="66478">MPDQEDVVMAEPEVAVSAKVSEAPESRRRRSDRVSNRRHSSSESESESDQSRRHQSSRGRRSSSKKSPRKRSSPRHSSYSRHSHRSGRSGWSVSTGVAEVAVSALREAQQVREELAKLTEQLATLKSTSPPEVNVQQVLAEAGIRAREAELRAQDAERRLIGLSAERAEAATQREDVAAVIQSACLQAANAERERVEAVAIQLLQQQQAEVDERREAEQAAWLQQAQKNLDEQQAAFQQRLEDERVTGRNMQRYQAEQIRNLQATSTPSRVSHATPPPNPTSQVKTERTDPKRATETGGVNMGERGATRPLDYASCWKYASPRKTDANAATLKTNVPQKTRTETPKADTKKNVKSERQPRSKKPDKKPPPPKKSKRGLPSGSSSSSSSNSNSSSDSSSSDSEDSMDEDLSTGVDASDATKVGGTLLTLRPYVSSSTLEKFDEKASMGDRQSWWERFVNMSVQGGWTDKMMISELKMKMSSAVRNWRGQLSKHVQNNWRRLSGEFKRKYLKARTSESERYYTMRQKSNESAMEFLYRLNEAAVKAGIRYKKGKKYSIHHIKRFSKNLRDQQLKAILRDTRIHNLDDLEYVL</sequence>
<evidence type="ECO:0000256" key="1">
    <source>
        <dbReference type="SAM" id="Coils"/>
    </source>
</evidence>
<evidence type="ECO:0000313" key="4">
    <source>
        <dbReference type="Proteomes" id="UP000434957"/>
    </source>
</evidence>
<keyword evidence="1" id="KW-0175">Coiled coil</keyword>
<feature type="compositionally biased region" description="Basic and acidic residues" evidence="2">
    <location>
        <begin position="340"/>
        <end position="359"/>
    </location>
</feature>
<feature type="coiled-coil region" evidence="1">
    <location>
        <begin position="101"/>
        <end position="243"/>
    </location>
</feature>
<feature type="compositionally biased region" description="Low complexity" evidence="2">
    <location>
        <begin position="377"/>
        <end position="399"/>
    </location>
</feature>
<keyword evidence="4" id="KW-1185">Reference proteome</keyword>
<feature type="compositionally biased region" description="Basic residues" evidence="2">
    <location>
        <begin position="27"/>
        <end position="39"/>
    </location>
</feature>
<feature type="compositionally biased region" description="Basic residues" evidence="2">
    <location>
        <begin position="360"/>
        <end position="376"/>
    </location>
</feature>
<reference evidence="3 4" key="1">
    <citation type="submission" date="2018-08" db="EMBL/GenBank/DDBJ databases">
        <title>Genomic investigation of the strawberry pathogen Phytophthora fragariae indicates pathogenicity is determined by transcriptional variation in three key races.</title>
        <authorList>
            <person name="Adams T.M."/>
            <person name="Armitage A.D."/>
            <person name="Sobczyk M.K."/>
            <person name="Bates H.J."/>
            <person name="Dunwell J.M."/>
            <person name="Nellist C.F."/>
            <person name="Harrison R.J."/>
        </authorList>
    </citation>
    <scope>NUCLEOTIDE SEQUENCE [LARGE SCALE GENOMIC DNA]</scope>
    <source>
        <strain evidence="3 4">SCRP333</strain>
    </source>
</reference>
<feature type="region of interest" description="Disordered" evidence="2">
    <location>
        <begin position="1"/>
        <end position="94"/>
    </location>
</feature>
<feature type="compositionally biased region" description="Polar residues" evidence="2">
    <location>
        <begin position="263"/>
        <end position="272"/>
    </location>
</feature>
<evidence type="ECO:0000256" key="2">
    <source>
        <dbReference type="SAM" id="MobiDB-lite"/>
    </source>
</evidence>
<comment type="caution">
    <text evidence="3">The sequence shown here is derived from an EMBL/GenBank/DDBJ whole genome shotgun (WGS) entry which is preliminary data.</text>
</comment>
<dbReference type="EMBL" id="QXFT01001442">
    <property type="protein sequence ID" value="KAE9318559.1"/>
    <property type="molecule type" value="Genomic_DNA"/>
</dbReference>
<dbReference type="Proteomes" id="UP000434957">
    <property type="component" value="Unassembled WGS sequence"/>
</dbReference>
<name>A0A6A4E965_9STRA</name>
<feature type="region of interest" description="Disordered" evidence="2">
    <location>
        <begin position="328"/>
        <end position="417"/>
    </location>
</feature>
<evidence type="ECO:0008006" key="5">
    <source>
        <dbReference type="Google" id="ProtNLM"/>
    </source>
</evidence>
<evidence type="ECO:0000313" key="3">
    <source>
        <dbReference type="EMBL" id="KAE9318559.1"/>
    </source>
</evidence>
<feature type="compositionally biased region" description="Basic and acidic residues" evidence="2">
    <location>
        <begin position="285"/>
        <end position="295"/>
    </location>
</feature>
<feature type="compositionally biased region" description="Acidic residues" evidence="2">
    <location>
        <begin position="400"/>
        <end position="409"/>
    </location>
</feature>
<accession>A0A6A4E965</accession>
<dbReference type="AlphaFoldDB" id="A0A6A4E965"/>
<feature type="compositionally biased region" description="Basic residues" evidence="2">
    <location>
        <begin position="53"/>
        <end position="87"/>
    </location>
</feature>